<dbReference type="Proteomes" id="UP000621510">
    <property type="component" value="Unassembled WGS sequence"/>
</dbReference>
<dbReference type="InterPro" id="IPR053141">
    <property type="entry name" value="Mycobact_SerProt_Inhib_Rv3364c"/>
</dbReference>
<dbReference type="RefSeq" id="WP_201858087.1">
    <property type="nucleotide sequence ID" value="NZ_JAERRG010000048.1"/>
</dbReference>
<proteinExistence type="predicted"/>
<dbReference type="EMBL" id="JAERRG010000048">
    <property type="protein sequence ID" value="MBL1120316.1"/>
    <property type="molecule type" value="Genomic_DNA"/>
</dbReference>
<accession>A0ABS1Q6M9</accession>
<feature type="domain" description="Roadblock/LAMTOR2" evidence="1">
    <location>
        <begin position="7"/>
        <end position="95"/>
    </location>
</feature>
<keyword evidence="3" id="KW-1185">Reference proteome</keyword>
<gene>
    <name evidence="2" type="ORF">JK364_49710</name>
</gene>
<protein>
    <submittedName>
        <fullName evidence="2">Roadblock/LC7 domain-containing protein</fullName>
    </submittedName>
</protein>
<dbReference type="SMART" id="SM00960">
    <property type="entry name" value="Robl_LC7"/>
    <property type="match status" value="1"/>
</dbReference>
<comment type="caution">
    <text evidence="2">The sequence shown here is derived from an EMBL/GenBank/DDBJ whole genome shotgun (WGS) entry which is preliminary data.</text>
</comment>
<dbReference type="Gene3D" id="3.30.450.30">
    <property type="entry name" value="Dynein light chain 2a, cytoplasmic"/>
    <property type="match status" value="1"/>
</dbReference>
<dbReference type="PANTHER" id="PTHR36222:SF1">
    <property type="entry name" value="SERINE PROTEASE INHIBITOR RV3364C"/>
    <property type="match status" value="1"/>
</dbReference>
<dbReference type="InterPro" id="IPR004942">
    <property type="entry name" value="Roadblock/LAMTOR2_dom"/>
</dbReference>
<evidence type="ECO:0000259" key="1">
    <source>
        <dbReference type="SMART" id="SM00960"/>
    </source>
</evidence>
<dbReference type="SUPFAM" id="SSF103196">
    <property type="entry name" value="Roadblock/LC7 domain"/>
    <property type="match status" value="1"/>
</dbReference>
<evidence type="ECO:0000313" key="3">
    <source>
        <dbReference type="Proteomes" id="UP000621510"/>
    </source>
</evidence>
<sequence length="125" mass="13112">MSDEGLIQELKDLRERVLGVSDTIVATADGLLVASDSYEIHAESVAALAAAMLGLARRTTGEVGVGGLREVVTRAQSGHLIVYAIGEQALLAVRGDEGLDLDGLHVQSRSSVERLADLMSVDLDA</sequence>
<dbReference type="Pfam" id="PF03259">
    <property type="entry name" value="Robl_LC7"/>
    <property type="match status" value="1"/>
</dbReference>
<dbReference type="PANTHER" id="PTHR36222">
    <property type="entry name" value="SERINE PROTEASE INHIBITOR RV3364C"/>
    <property type="match status" value="1"/>
</dbReference>
<evidence type="ECO:0000313" key="2">
    <source>
        <dbReference type="EMBL" id="MBL1120316.1"/>
    </source>
</evidence>
<name>A0ABS1Q6M9_9ACTN</name>
<organism evidence="2 3">
    <name type="scientific">Streptomyces endocoffeicus</name>
    <dbReference type="NCBI Taxonomy" id="2898945"/>
    <lineage>
        <taxon>Bacteria</taxon>
        <taxon>Bacillati</taxon>
        <taxon>Actinomycetota</taxon>
        <taxon>Actinomycetes</taxon>
        <taxon>Kitasatosporales</taxon>
        <taxon>Streptomycetaceae</taxon>
        <taxon>Streptomyces</taxon>
    </lineage>
</organism>
<reference evidence="2 3" key="1">
    <citation type="submission" date="2021-01" db="EMBL/GenBank/DDBJ databases">
        <title>WGS of actinomycetes isolated from Thailand.</title>
        <authorList>
            <person name="Thawai C."/>
        </authorList>
    </citation>
    <scope>NUCLEOTIDE SEQUENCE [LARGE SCALE GENOMIC DNA]</scope>
    <source>
        <strain evidence="2 3">CA3R110</strain>
    </source>
</reference>